<evidence type="ECO:0000256" key="2">
    <source>
        <dbReference type="ARBA" id="ARBA00022617"/>
    </source>
</evidence>
<dbReference type="GO" id="GO:0046872">
    <property type="term" value="F:metal ion binding"/>
    <property type="evidence" value="ECO:0007669"/>
    <property type="project" value="UniProtKB-KW"/>
</dbReference>
<dbReference type="InterPro" id="IPR006067">
    <property type="entry name" value="NO2/SO3_Rdtase_4Fe4S_dom"/>
</dbReference>
<evidence type="ECO:0000313" key="9">
    <source>
        <dbReference type="EMBL" id="RKT47185.1"/>
    </source>
</evidence>
<organism evidence="9 10">
    <name type="scientific">Thiocapsa rosea</name>
    <dbReference type="NCBI Taxonomy" id="69360"/>
    <lineage>
        <taxon>Bacteria</taxon>
        <taxon>Pseudomonadati</taxon>
        <taxon>Pseudomonadota</taxon>
        <taxon>Gammaproteobacteria</taxon>
        <taxon>Chromatiales</taxon>
        <taxon>Chromatiaceae</taxon>
        <taxon>Thiocapsa</taxon>
    </lineage>
</organism>
<dbReference type="GO" id="GO:0016491">
    <property type="term" value="F:oxidoreductase activity"/>
    <property type="evidence" value="ECO:0007669"/>
    <property type="project" value="UniProtKB-KW"/>
</dbReference>
<dbReference type="SUPFAM" id="SSF56014">
    <property type="entry name" value="Nitrite and sulphite reductase 4Fe-4S domain-like"/>
    <property type="match status" value="2"/>
</dbReference>
<dbReference type="AlphaFoldDB" id="A0A495VFF2"/>
<protein>
    <submittedName>
        <fullName evidence="9">Sulfite reductase (NADPH) beta subunit</fullName>
    </submittedName>
</protein>
<dbReference type="OrthoDB" id="3189055at2"/>
<sequence>MDRDDDEQRRMNDRVAEFVAQIRRFRAGELTEDAFRPLRLQNGLYVMREAPMLRIGIPYGVLSSVQLRRLARIARTYDRGYGHFTTRQNFQLNWVAFEDVPEILVELAAVRLYSVRTSGNCIRNITSDPFAGVAADERIDPRPWCEILRRWSRLHPDFGRLPRKLKIAVTGAQQDRALIRVHDIGLEILTNDLGETGFRVLVGGGLGRNPALAQELEPFLPWRHLVSFCEAIVRVYDRHGRRDDPYKARLKTLVGALGMAELRHLVMQEWARLADGPLTLTDADLERVGSRFPEPPYQDRPEDDVAHRRRLSGNPAFATWVRRNTHPHRRPGYAIVTLSTKHAETASGDLSADQMEQVADWADDYSFGEVRVTHEQNLVLPHVRKRDLYTLWEAARAAGLASPNRGLLTDIIACPGGRYCDLAKADSIGLAQAIQARFADPGVAQDIGELALNVSGCVNGCAHHAVAHIGIRGVEKNDRACYQISIGGDAGYAAGFGTVIGPGLAGEEVPAAVERLIGTYLSHRRGGERFVETRERLGTEPFRNSVYGEEQPIAKVANG</sequence>
<evidence type="ECO:0000256" key="3">
    <source>
        <dbReference type="ARBA" id="ARBA00022723"/>
    </source>
</evidence>
<evidence type="ECO:0000259" key="7">
    <source>
        <dbReference type="Pfam" id="PF01077"/>
    </source>
</evidence>
<keyword evidence="4" id="KW-0560">Oxidoreductase</keyword>
<dbReference type="Pfam" id="PF03460">
    <property type="entry name" value="NIR_SIR_ferr"/>
    <property type="match status" value="2"/>
</dbReference>
<keyword evidence="2" id="KW-0349">Heme</keyword>
<dbReference type="Pfam" id="PF01077">
    <property type="entry name" value="NIR_SIR"/>
    <property type="match status" value="2"/>
</dbReference>
<dbReference type="PRINTS" id="PR00397">
    <property type="entry name" value="SIROHAEM"/>
</dbReference>
<feature type="domain" description="Nitrite/sulphite reductase 4Fe-4S" evidence="7">
    <location>
        <begin position="410"/>
        <end position="549"/>
    </location>
</feature>
<evidence type="ECO:0000313" key="10">
    <source>
        <dbReference type="Proteomes" id="UP000274556"/>
    </source>
</evidence>
<dbReference type="InterPro" id="IPR036136">
    <property type="entry name" value="Nit/Sulf_reduc_fer-like_dom_sf"/>
</dbReference>
<keyword evidence="5" id="KW-0408">Iron</keyword>
<evidence type="ECO:0000259" key="8">
    <source>
        <dbReference type="Pfam" id="PF03460"/>
    </source>
</evidence>
<evidence type="ECO:0000256" key="4">
    <source>
        <dbReference type="ARBA" id="ARBA00023002"/>
    </source>
</evidence>
<dbReference type="InterPro" id="IPR006066">
    <property type="entry name" value="NO2/SO3_Rdtase_FeS/sirohaem_BS"/>
</dbReference>
<feature type="domain" description="Nitrite/Sulfite reductase ferredoxin-like" evidence="8">
    <location>
        <begin position="346"/>
        <end position="397"/>
    </location>
</feature>
<keyword evidence="10" id="KW-1185">Reference proteome</keyword>
<proteinExistence type="predicted"/>
<evidence type="ECO:0000256" key="5">
    <source>
        <dbReference type="ARBA" id="ARBA00023004"/>
    </source>
</evidence>
<evidence type="ECO:0000256" key="1">
    <source>
        <dbReference type="ARBA" id="ARBA00022485"/>
    </source>
</evidence>
<dbReference type="Gene3D" id="3.30.413.10">
    <property type="entry name" value="Sulfite Reductase Hemoprotein, domain 1"/>
    <property type="match status" value="2"/>
</dbReference>
<comment type="caution">
    <text evidence="9">The sequence shown here is derived from an EMBL/GenBank/DDBJ whole genome shotgun (WGS) entry which is preliminary data.</text>
</comment>
<name>A0A495VFF2_9GAMM</name>
<dbReference type="InterPro" id="IPR045854">
    <property type="entry name" value="NO2/SO3_Rdtase_4Fe4S_sf"/>
</dbReference>
<dbReference type="Gene3D" id="3.90.480.20">
    <property type="match status" value="2"/>
</dbReference>
<gene>
    <name evidence="9" type="ORF">BDD21_4744</name>
</gene>
<dbReference type="GO" id="GO:0020037">
    <property type="term" value="F:heme binding"/>
    <property type="evidence" value="ECO:0007669"/>
    <property type="project" value="InterPro"/>
</dbReference>
<feature type="domain" description="Nitrite/Sulfite reductase ferredoxin-like" evidence="8">
    <location>
        <begin position="52"/>
        <end position="110"/>
    </location>
</feature>
<keyword evidence="6" id="KW-0411">Iron-sulfur</keyword>
<dbReference type="SUPFAM" id="SSF55124">
    <property type="entry name" value="Nitrite/Sulfite reductase N-terminal domain-like"/>
    <property type="match status" value="2"/>
</dbReference>
<keyword evidence="3" id="KW-0479">Metal-binding</keyword>
<dbReference type="InterPro" id="IPR005117">
    <property type="entry name" value="NiRdtase/SiRdtase_haem-b_fer"/>
</dbReference>
<dbReference type="Proteomes" id="UP000274556">
    <property type="component" value="Unassembled WGS sequence"/>
</dbReference>
<dbReference type="InterPro" id="IPR051329">
    <property type="entry name" value="NIR_SIR_4Fe-4S"/>
</dbReference>
<dbReference type="EMBL" id="RBXL01000001">
    <property type="protein sequence ID" value="RKT47185.1"/>
    <property type="molecule type" value="Genomic_DNA"/>
</dbReference>
<dbReference type="PANTHER" id="PTHR32439">
    <property type="entry name" value="FERREDOXIN--NITRITE REDUCTASE, CHLOROPLASTIC"/>
    <property type="match status" value="1"/>
</dbReference>
<dbReference type="GO" id="GO:0051539">
    <property type="term" value="F:4 iron, 4 sulfur cluster binding"/>
    <property type="evidence" value="ECO:0007669"/>
    <property type="project" value="UniProtKB-KW"/>
</dbReference>
<reference evidence="9 10" key="1">
    <citation type="submission" date="2018-10" db="EMBL/GenBank/DDBJ databases">
        <title>Genomic Encyclopedia of Archaeal and Bacterial Type Strains, Phase II (KMG-II): from individual species to whole genera.</title>
        <authorList>
            <person name="Goeker M."/>
        </authorList>
    </citation>
    <scope>NUCLEOTIDE SEQUENCE [LARGE SCALE GENOMIC DNA]</scope>
    <source>
        <strain evidence="9 10">DSM 235</strain>
    </source>
</reference>
<accession>A0A495VFF2</accession>
<keyword evidence="1" id="KW-0004">4Fe-4S</keyword>
<feature type="domain" description="Nitrite/sulphite reductase 4Fe-4S" evidence="7">
    <location>
        <begin position="118"/>
        <end position="271"/>
    </location>
</feature>
<dbReference type="PANTHER" id="PTHR32439:SF9">
    <property type="entry name" value="BLR3264 PROTEIN"/>
    <property type="match status" value="1"/>
</dbReference>
<evidence type="ECO:0000256" key="6">
    <source>
        <dbReference type="ARBA" id="ARBA00023014"/>
    </source>
</evidence>